<dbReference type="InterPro" id="IPR031101">
    <property type="entry name" value="Ctr9"/>
</dbReference>
<evidence type="ECO:0000313" key="6">
    <source>
        <dbReference type="Proteomes" id="UP001168990"/>
    </source>
</evidence>
<protein>
    <submittedName>
        <fullName evidence="5">Uncharacterized protein</fullName>
    </submittedName>
</protein>
<evidence type="ECO:0000256" key="4">
    <source>
        <dbReference type="SAM" id="MobiDB-lite"/>
    </source>
</evidence>
<dbReference type="InterPro" id="IPR011990">
    <property type="entry name" value="TPR-like_helical_dom_sf"/>
</dbReference>
<keyword evidence="6" id="KW-1185">Reference proteome</keyword>
<dbReference type="SUPFAM" id="SSF48452">
    <property type="entry name" value="TPR-like"/>
    <property type="match status" value="1"/>
</dbReference>
<dbReference type="Proteomes" id="UP001168990">
    <property type="component" value="Unassembled WGS sequence"/>
</dbReference>
<dbReference type="PANTHER" id="PTHR14027">
    <property type="entry name" value="RNA POLYMERASE-ASSOCIATED PROTEIN CTR9"/>
    <property type="match status" value="1"/>
</dbReference>
<accession>A0AA39KQR8</accession>
<dbReference type="Gene3D" id="1.25.40.10">
    <property type="entry name" value="Tetratricopeptide repeat domain"/>
    <property type="match status" value="2"/>
</dbReference>
<gene>
    <name evidence="5" type="ORF">PV328_010963</name>
</gene>
<dbReference type="GO" id="GO:0016593">
    <property type="term" value="C:Cdc73/Paf1 complex"/>
    <property type="evidence" value="ECO:0007669"/>
    <property type="project" value="TreeGrafter"/>
</dbReference>
<comment type="caution">
    <text evidence="5">The sequence shown here is derived from an EMBL/GenBank/DDBJ whole genome shotgun (WGS) entry which is preliminary data.</text>
</comment>
<dbReference type="InterPro" id="IPR019734">
    <property type="entry name" value="TPR_rpt"/>
</dbReference>
<feature type="compositionally biased region" description="Polar residues" evidence="4">
    <location>
        <begin position="9"/>
        <end position="23"/>
    </location>
</feature>
<feature type="repeat" description="TPR" evidence="3">
    <location>
        <begin position="166"/>
        <end position="199"/>
    </location>
</feature>
<feature type="repeat" description="TPR" evidence="3">
    <location>
        <begin position="276"/>
        <end position="309"/>
    </location>
</feature>
<dbReference type="GO" id="GO:0006368">
    <property type="term" value="P:transcription elongation by RNA polymerase II"/>
    <property type="evidence" value="ECO:0007669"/>
    <property type="project" value="TreeGrafter"/>
</dbReference>
<dbReference type="EMBL" id="JAQQBS010000004">
    <property type="protein sequence ID" value="KAK0170395.1"/>
    <property type="molecule type" value="Genomic_DNA"/>
</dbReference>
<dbReference type="GO" id="GO:0000993">
    <property type="term" value="F:RNA polymerase II complex binding"/>
    <property type="evidence" value="ECO:0007669"/>
    <property type="project" value="TreeGrafter"/>
</dbReference>
<dbReference type="PANTHER" id="PTHR14027:SF2">
    <property type="entry name" value="RNA POLYMERASE-ASSOCIATED PROTEIN CTR9 HOMOLOG"/>
    <property type="match status" value="1"/>
</dbReference>
<keyword evidence="1" id="KW-0677">Repeat</keyword>
<sequence>MNDYGDAAFQSNRVTDVAGSSNADGRVVSNDYQSNDSDGISFRDDSPSVNRSIDIPPPSMDGEQPSNIFTSDSKLPHIQLDDFGLSGVYPVVDAPVIGPLSNAAPERKKEEAECSTKCAGAFVALEYMNIPNDQKIKTRAFHIRGDYDRAFQYYYQATQFASPTFVLPHYGLGQMYIYRGYLASAAQCFEKIIEKHPENLETLKILSLLYAKSTSQSKRDIAKIYLQKLTSLDPEDAEAWILFAEIQHENDCSASLSAYETAIGIMKLTVGDKIPPQIYNNIGTLHYRLGNLEEAWDNYEKSLSCLKFYKNANNINYCIQIFQIITYNFSGLVEGLRPFTCRKN</sequence>
<keyword evidence="2 3" id="KW-0802">TPR repeat</keyword>
<evidence type="ECO:0000256" key="1">
    <source>
        <dbReference type="ARBA" id="ARBA00022737"/>
    </source>
</evidence>
<dbReference type="GO" id="GO:0006355">
    <property type="term" value="P:regulation of DNA-templated transcription"/>
    <property type="evidence" value="ECO:0007669"/>
    <property type="project" value="InterPro"/>
</dbReference>
<dbReference type="SMART" id="SM00028">
    <property type="entry name" value="TPR"/>
    <property type="match status" value="3"/>
</dbReference>
<reference evidence="5" key="1">
    <citation type="journal article" date="2023" name="bioRxiv">
        <title>Scaffold-level genome assemblies of two parasitoid biocontrol wasps reveal the parthenogenesis mechanism and an associated novel virus.</title>
        <authorList>
            <person name="Inwood S."/>
            <person name="Skelly J."/>
            <person name="Guhlin J."/>
            <person name="Harrop T."/>
            <person name="Goldson S."/>
            <person name="Dearden P."/>
        </authorList>
    </citation>
    <scope>NUCLEOTIDE SEQUENCE</scope>
    <source>
        <strain evidence="5">Irish</strain>
        <tissue evidence="5">Whole body</tissue>
    </source>
</reference>
<dbReference type="Pfam" id="PF13374">
    <property type="entry name" value="TPR_10"/>
    <property type="match status" value="1"/>
</dbReference>
<evidence type="ECO:0000313" key="5">
    <source>
        <dbReference type="EMBL" id="KAK0170395.1"/>
    </source>
</evidence>
<dbReference type="AlphaFoldDB" id="A0AA39KQR8"/>
<reference evidence="5" key="2">
    <citation type="submission" date="2023-03" db="EMBL/GenBank/DDBJ databases">
        <authorList>
            <person name="Inwood S.N."/>
            <person name="Skelly J.G."/>
            <person name="Guhlin J."/>
            <person name="Harrop T.W.R."/>
            <person name="Goldson S.G."/>
            <person name="Dearden P.K."/>
        </authorList>
    </citation>
    <scope>NUCLEOTIDE SEQUENCE</scope>
    <source>
        <strain evidence="5">Irish</strain>
        <tissue evidence="5">Whole body</tissue>
    </source>
</reference>
<evidence type="ECO:0000256" key="3">
    <source>
        <dbReference type="PROSITE-ProRule" id="PRU00339"/>
    </source>
</evidence>
<evidence type="ECO:0000256" key="2">
    <source>
        <dbReference type="ARBA" id="ARBA00022803"/>
    </source>
</evidence>
<feature type="region of interest" description="Disordered" evidence="4">
    <location>
        <begin position="1"/>
        <end position="65"/>
    </location>
</feature>
<dbReference type="PROSITE" id="PS50005">
    <property type="entry name" value="TPR"/>
    <property type="match status" value="2"/>
</dbReference>
<name>A0AA39KQR8_9HYME</name>
<organism evidence="5 6">
    <name type="scientific">Microctonus aethiopoides</name>
    <dbReference type="NCBI Taxonomy" id="144406"/>
    <lineage>
        <taxon>Eukaryota</taxon>
        <taxon>Metazoa</taxon>
        <taxon>Ecdysozoa</taxon>
        <taxon>Arthropoda</taxon>
        <taxon>Hexapoda</taxon>
        <taxon>Insecta</taxon>
        <taxon>Pterygota</taxon>
        <taxon>Neoptera</taxon>
        <taxon>Endopterygota</taxon>
        <taxon>Hymenoptera</taxon>
        <taxon>Apocrita</taxon>
        <taxon>Ichneumonoidea</taxon>
        <taxon>Braconidae</taxon>
        <taxon>Euphorinae</taxon>
        <taxon>Microctonus</taxon>
    </lineage>
</organism>
<proteinExistence type="predicted"/>